<sequence>MCGVDVDLDEGGSGDEEKEQEFWVGEGVKMLPPPLAHSEGSAWGSRRGRCGCVACGRAAVVERGRGPGVCPGPDGRVHPGPAARLAAALRRLPLPLTGE</sequence>
<protein>
    <submittedName>
        <fullName evidence="1">Uncharacterized protein</fullName>
    </submittedName>
</protein>
<evidence type="ECO:0000313" key="1">
    <source>
        <dbReference type="EMBL" id="CDQ98280.1"/>
    </source>
</evidence>
<dbReference type="EMBL" id="FR936294">
    <property type="protein sequence ID" value="CDQ98280.1"/>
    <property type="molecule type" value="Genomic_DNA"/>
</dbReference>
<organism evidence="1 2">
    <name type="scientific">Oncorhynchus mykiss</name>
    <name type="common">Rainbow trout</name>
    <name type="synonym">Salmo gairdneri</name>
    <dbReference type="NCBI Taxonomy" id="8022"/>
    <lineage>
        <taxon>Eukaryota</taxon>
        <taxon>Metazoa</taxon>
        <taxon>Chordata</taxon>
        <taxon>Craniata</taxon>
        <taxon>Vertebrata</taxon>
        <taxon>Euteleostomi</taxon>
        <taxon>Actinopterygii</taxon>
        <taxon>Neopterygii</taxon>
        <taxon>Teleostei</taxon>
        <taxon>Protacanthopterygii</taxon>
        <taxon>Salmoniformes</taxon>
        <taxon>Salmonidae</taxon>
        <taxon>Salmoninae</taxon>
        <taxon>Oncorhynchus</taxon>
    </lineage>
</organism>
<proteinExistence type="predicted"/>
<accession>A0A060ZAJ8</accession>
<reference evidence="1" key="1">
    <citation type="journal article" date="2014" name="Nat. Commun.">
        <title>The rainbow trout genome provides novel insights into evolution after whole-genome duplication in vertebrates.</title>
        <authorList>
            <person name="Berthelot C."/>
            <person name="Brunet F."/>
            <person name="Chalopin D."/>
            <person name="Juanchich A."/>
            <person name="Bernard M."/>
            <person name="Noel B."/>
            <person name="Bento P."/>
            <person name="Da Silva C."/>
            <person name="Labadie K."/>
            <person name="Alberti A."/>
            <person name="Aury J.M."/>
            <person name="Louis A."/>
            <person name="Dehais P."/>
            <person name="Bardou P."/>
            <person name="Montfort J."/>
            <person name="Klopp C."/>
            <person name="Cabau C."/>
            <person name="Gaspin C."/>
            <person name="Thorgaard G.H."/>
            <person name="Boussaha M."/>
            <person name="Quillet E."/>
            <person name="Guyomard R."/>
            <person name="Galiana D."/>
            <person name="Bobe J."/>
            <person name="Volff J.N."/>
            <person name="Genet C."/>
            <person name="Wincker P."/>
            <person name="Jaillon O."/>
            <person name="Roest Crollius H."/>
            <person name="Guiguen Y."/>
        </authorList>
    </citation>
    <scope>NUCLEOTIDE SEQUENCE [LARGE SCALE GENOMIC DNA]</scope>
</reference>
<reference evidence="1" key="2">
    <citation type="submission" date="2014-03" db="EMBL/GenBank/DDBJ databases">
        <authorList>
            <person name="Genoscope - CEA"/>
        </authorList>
    </citation>
    <scope>NUCLEOTIDE SEQUENCE</scope>
</reference>
<dbReference type="Proteomes" id="UP000193380">
    <property type="component" value="Unassembled WGS sequence"/>
</dbReference>
<name>A0A060ZAJ8_ONCMY</name>
<dbReference type="PaxDb" id="8022-A0A060ZAJ8"/>
<gene>
    <name evidence="1" type="ORF">GSONMT00032749001</name>
</gene>
<evidence type="ECO:0000313" key="2">
    <source>
        <dbReference type="Proteomes" id="UP000193380"/>
    </source>
</evidence>
<dbReference type="AlphaFoldDB" id="A0A060ZAJ8"/>